<dbReference type="STRING" id="1477437.SAMN05444682_102496"/>
<dbReference type="SMART" id="SM00086">
    <property type="entry name" value="PAC"/>
    <property type="match status" value="4"/>
</dbReference>
<accession>A0A1I3FU22</accession>
<dbReference type="InterPro" id="IPR029016">
    <property type="entry name" value="GAF-like_dom_sf"/>
</dbReference>
<evidence type="ECO:0000313" key="10">
    <source>
        <dbReference type="Proteomes" id="UP000198670"/>
    </source>
</evidence>
<dbReference type="GO" id="GO:0004673">
    <property type="term" value="F:protein histidine kinase activity"/>
    <property type="evidence" value="ECO:0007669"/>
    <property type="project" value="UniProtKB-EC"/>
</dbReference>
<dbReference type="InterPro" id="IPR035965">
    <property type="entry name" value="PAS-like_dom_sf"/>
</dbReference>
<dbReference type="PANTHER" id="PTHR43304:SF1">
    <property type="entry name" value="PAC DOMAIN-CONTAINING PROTEIN"/>
    <property type="match status" value="1"/>
</dbReference>
<organism evidence="9 10">
    <name type="scientific">Parapedobacter indicus</name>
    <dbReference type="NCBI Taxonomy" id="1477437"/>
    <lineage>
        <taxon>Bacteria</taxon>
        <taxon>Pseudomonadati</taxon>
        <taxon>Bacteroidota</taxon>
        <taxon>Sphingobacteriia</taxon>
        <taxon>Sphingobacteriales</taxon>
        <taxon>Sphingobacteriaceae</taxon>
        <taxon>Parapedobacter</taxon>
    </lineage>
</organism>
<evidence type="ECO:0000256" key="5">
    <source>
        <dbReference type="ARBA" id="ARBA00022777"/>
    </source>
</evidence>
<dbReference type="InterPro" id="IPR001610">
    <property type="entry name" value="PAC"/>
</dbReference>
<keyword evidence="6" id="KW-0175">Coiled coil</keyword>
<dbReference type="NCBIfam" id="TIGR00229">
    <property type="entry name" value="sensory_box"/>
    <property type="match status" value="2"/>
</dbReference>
<dbReference type="SUPFAM" id="SSF55785">
    <property type="entry name" value="PYP-like sensor domain (PAS domain)"/>
    <property type="match status" value="5"/>
</dbReference>
<dbReference type="InterPro" id="IPR000014">
    <property type="entry name" value="PAS"/>
</dbReference>
<evidence type="ECO:0000256" key="2">
    <source>
        <dbReference type="ARBA" id="ARBA00012438"/>
    </source>
</evidence>
<feature type="domain" description="PAS" evidence="7">
    <location>
        <begin position="698"/>
        <end position="769"/>
    </location>
</feature>
<feature type="domain" description="PAC" evidence="8">
    <location>
        <begin position="340"/>
        <end position="391"/>
    </location>
</feature>
<dbReference type="PROSITE" id="PS50113">
    <property type="entry name" value="PAC"/>
    <property type="match status" value="1"/>
</dbReference>
<name>A0A1I3FU22_9SPHI</name>
<dbReference type="PROSITE" id="PS50112">
    <property type="entry name" value="PAS"/>
    <property type="match status" value="2"/>
</dbReference>
<dbReference type="SUPFAM" id="SSF55781">
    <property type="entry name" value="GAF domain-like"/>
    <property type="match status" value="1"/>
</dbReference>
<dbReference type="Gene3D" id="3.30.450.40">
    <property type="match status" value="1"/>
</dbReference>
<feature type="domain" description="PAS" evidence="7">
    <location>
        <begin position="262"/>
        <end position="335"/>
    </location>
</feature>
<evidence type="ECO:0000256" key="6">
    <source>
        <dbReference type="SAM" id="Coils"/>
    </source>
</evidence>
<dbReference type="Gene3D" id="3.30.450.20">
    <property type="entry name" value="PAS domain"/>
    <property type="match status" value="5"/>
</dbReference>
<dbReference type="Pfam" id="PF13185">
    <property type="entry name" value="GAF_2"/>
    <property type="match status" value="1"/>
</dbReference>
<dbReference type="InterPro" id="IPR013656">
    <property type="entry name" value="PAS_4"/>
</dbReference>
<keyword evidence="3" id="KW-0597">Phosphoprotein</keyword>
<dbReference type="InterPro" id="IPR052162">
    <property type="entry name" value="Sensor_kinase/Photoreceptor"/>
</dbReference>
<proteinExistence type="predicted"/>
<evidence type="ECO:0000259" key="8">
    <source>
        <dbReference type="PROSITE" id="PS50113"/>
    </source>
</evidence>
<dbReference type="Pfam" id="PF13426">
    <property type="entry name" value="PAS_9"/>
    <property type="match status" value="1"/>
</dbReference>
<protein>
    <recommendedName>
        <fullName evidence="2">histidine kinase</fullName>
        <ecNumber evidence="2">2.7.13.3</ecNumber>
    </recommendedName>
</protein>
<dbReference type="Gene3D" id="2.10.70.100">
    <property type="match status" value="1"/>
</dbReference>
<feature type="coiled-coil region" evidence="6">
    <location>
        <begin position="674"/>
        <end position="701"/>
    </location>
</feature>
<keyword evidence="10" id="KW-1185">Reference proteome</keyword>
<dbReference type="CDD" id="cd00130">
    <property type="entry name" value="PAS"/>
    <property type="match status" value="3"/>
</dbReference>
<evidence type="ECO:0000313" key="9">
    <source>
        <dbReference type="EMBL" id="SFI14675.1"/>
    </source>
</evidence>
<dbReference type="InterPro" id="IPR013655">
    <property type="entry name" value="PAS_fold_3"/>
</dbReference>
<dbReference type="Proteomes" id="UP000198670">
    <property type="component" value="Unassembled WGS sequence"/>
</dbReference>
<dbReference type="AlphaFoldDB" id="A0A1I3FU22"/>
<dbReference type="InterPro" id="IPR000700">
    <property type="entry name" value="PAS-assoc_C"/>
</dbReference>
<sequence>MNDMVDYSIVFRALPTPSIVLRPNAPIFTIVDANDAYLALLTKSREELVGKGFFEVFPSNPYLTDNEWRNSFDAILQEKKNHKIVPQKYALPITTSPTRFDIRYLEIQQTPVLDDCGEIQLIIRSMTDVTESINHAQFLQDTQQLARIGSWEVNMAHQTVIWSQGIREIFEVSPDYQPDFDSGIAFYTHEDDRKKLTLAFEKAMHDGTVFHTTFPITTAKGRTRWIFSVGKADLVNGTCVRIYGTTQDITEKKYQDEALVASEHKFQNLVQTIDGIVWEVDAQTYKTTFISEKVAQILGYTAEDWLADDLFWLNHIVEADREHVARHYYLTEKNQFPANQAFDYRMVKKDGGIVWIKDIVSVTYEGDVPRWFRGIMVDITETKRLADLDRLEKTILELNEQRQIPLAHVLSNYLTGIESLFPGMYCSIHRIQDNRLRTWVAPSLPETYLQTIDNLIVGENTGSCGAAAYLKRPIIVNDIDTDARCTAYKHLALAYDLKACWSYPILDSEGNTLAVLGMYYKQVQSPKPDELAVVDRTTSLLKVIIENRLNADLAHETAAMISQGQELAHFGIWQRELETGKVSWSDTLYDIYGINAKIIAPAFESYLESVHIDDRQQVMDVVRRIQETGEDTVFEERIVCPNGEIRHLRSWVRLIGDSNVPKKMIGASLDITDTKLAEKKLNELYTRLEQHVKEIEASEKKYSDLFHLSPQPMWVYSLETYQFLDVNHAAVILYGFTREEFLSMTIKEIRPPEEIAKIEAAVAYSKQHDQLFTKGVYLHRKKDGKPIHVEIQSNIIQFQGQKAEVVLVNDITEKRNYVTAIETQNSKLQEIAWMQSHVVRAPLARIMGLVDLIQQFPGSVVNYSELLGAIGRAATELDEVIHAITDKAEQINVITH</sequence>
<dbReference type="Pfam" id="PF08447">
    <property type="entry name" value="PAS_3"/>
    <property type="match status" value="3"/>
</dbReference>
<dbReference type="EC" id="2.7.13.3" evidence="2"/>
<evidence type="ECO:0000256" key="3">
    <source>
        <dbReference type="ARBA" id="ARBA00022553"/>
    </source>
</evidence>
<dbReference type="PANTHER" id="PTHR43304">
    <property type="entry name" value="PHYTOCHROME-LIKE PROTEIN CPH1"/>
    <property type="match status" value="1"/>
</dbReference>
<evidence type="ECO:0000256" key="4">
    <source>
        <dbReference type="ARBA" id="ARBA00022679"/>
    </source>
</evidence>
<gene>
    <name evidence="9" type="ORF">SAMN05444682_102496</name>
</gene>
<comment type="catalytic activity">
    <reaction evidence="1">
        <text>ATP + protein L-histidine = ADP + protein N-phospho-L-histidine.</text>
        <dbReference type="EC" id="2.7.13.3"/>
    </reaction>
</comment>
<dbReference type="SMART" id="SM00091">
    <property type="entry name" value="PAS"/>
    <property type="match status" value="5"/>
</dbReference>
<evidence type="ECO:0000256" key="1">
    <source>
        <dbReference type="ARBA" id="ARBA00000085"/>
    </source>
</evidence>
<dbReference type="InterPro" id="IPR003018">
    <property type="entry name" value="GAF"/>
</dbReference>
<keyword evidence="5" id="KW-0418">Kinase</keyword>
<dbReference type="SMART" id="SM00065">
    <property type="entry name" value="GAF"/>
    <property type="match status" value="1"/>
</dbReference>
<evidence type="ECO:0000259" key="7">
    <source>
        <dbReference type="PROSITE" id="PS50112"/>
    </source>
</evidence>
<dbReference type="EMBL" id="FOQO01000002">
    <property type="protein sequence ID" value="SFI14675.1"/>
    <property type="molecule type" value="Genomic_DNA"/>
</dbReference>
<dbReference type="Pfam" id="PF08448">
    <property type="entry name" value="PAS_4"/>
    <property type="match status" value="1"/>
</dbReference>
<reference evidence="9 10" key="1">
    <citation type="submission" date="2016-10" db="EMBL/GenBank/DDBJ databases">
        <authorList>
            <person name="de Groot N.N."/>
        </authorList>
    </citation>
    <scope>NUCLEOTIDE SEQUENCE [LARGE SCALE GENOMIC DNA]</scope>
    <source>
        <strain evidence="9 10">RK1</strain>
    </source>
</reference>
<keyword evidence="4" id="KW-0808">Transferase</keyword>
<dbReference type="RefSeq" id="WP_177195053.1">
    <property type="nucleotide sequence ID" value="NZ_FOQO01000002.1"/>
</dbReference>